<dbReference type="STRING" id="1316194.A0A1Q5U7V4"/>
<dbReference type="Proteomes" id="UP000186955">
    <property type="component" value="Unassembled WGS sequence"/>
</dbReference>
<evidence type="ECO:0000313" key="1">
    <source>
        <dbReference type="EMBL" id="OKP08572.1"/>
    </source>
</evidence>
<accession>A0A1Q5U7V4</accession>
<dbReference type="InterPro" id="IPR029058">
    <property type="entry name" value="AB_hydrolase_fold"/>
</dbReference>
<organism evidence="1 2">
    <name type="scientific">Penicillium subrubescens</name>
    <dbReference type="NCBI Taxonomy" id="1316194"/>
    <lineage>
        <taxon>Eukaryota</taxon>
        <taxon>Fungi</taxon>
        <taxon>Dikarya</taxon>
        <taxon>Ascomycota</taxon>
        <taxon>Pezizomycotina</taxon>
        <taxon>Eurotiomycetes</taxon>
        <taxon>Eurotiomycetidae</taxon>
        <taxon>Eurotiales</taxon>
        <taxon>Aspergillaceae</taxon>
        <taxon>Penicillium</taxon>
    </lineage>
</organism>
<sequence>MTHGHPAIAKLDTTEHLGGLALIAPWTSLDYQAQENLVCRGDILTPYVAGPWSRAYLWYSKRDYYTDPSTAPFTWFRDFPVKQVLILAGQNEIMLPDIKDFVANFKVCSYLTAMSI</sequence>
<evidence type="ECO:0000313" key="2">
    <source>
        <dbReference type="Proteomes" id="UP000186955"/>
    </source>
</evidence>
<name>A0A1Q5U7V4_9EURO</name>
<protein>
    <submittedName>
        <fullName evidence="1">Uncharacterized protein</fullName>
    </submittedName>
</protein>
<proteinExistence type="predicted"/>
<reference evidence="1 2" key="1">
    <citation type="submission" date="2016-10" db="EMBL/GenBank/DDBJ databases">
        <title>Genome sequence of the ascomycete fungus Penicillium subrubescens.</title>
        <authorList>
            <person name="De Vries R.P."/>
            <person name="Peng M."/>
            <person name="Dilokpimol A."/>
            <person name="Hilden K."/>
            <person name="Makela M.R."/>
            <person name="Grigoriev I."/>
            <person name="Riley R."/>
            <person name="Granchi Z."/>
        </authorList>
    </citation>
    <scope>NUCLEOTIDE SEQUENCE [LARGE SCALE GENOMIC DNA]</scope>
    <source>
        <strain evidence="1 2">CBS 132785</strain>
    </source>
</reference>
<dbReference type="GO" id="GO:0017000">
    <property type="term" value="P:antibiotic biosynthetic process"/>
    <property type="evidence" value="ECO:0007669"/>
    <property type="project" value="UniProtKB-ARBA"/>
</dbReference>
<dbReference type="AlphaFoldDB" id="A0A1Q5U7V4"/>
<comment type="caution">
    <text evidence="1">The sequence shown here is derived from an EMBL/GenBank/DDBJ whole genome shotgun (WGS) entry which is preliminary data.</text>
</comment>
<dbReference type="Gene3D" id="3.40.50.1820">
    <property type="entry name" value="alpha/beta hydrolase"/>
    <property type="match status" value="1"/>
</dbReference>
<keyword evidence="2" id="KW-1185">Reference proteome</keyword>
<dbReference type="GO" id="GO:0072330">
    <property type="term" value="P:monocarboxylic acid biosynthetic process"/>
    <property type="evidence" value="ECO:0007669"/>
    <property type="project" value="UniProtKB-ARBA"/>
</dbReference>
<gene>
    <name evidence="1" type="ORF">PENSUB_5559</name>
</gene>
<dbReference type="EMBL" id="MNBE01000567">
    <property type="protein sequence ID" value="OKP08572.1"/>
    <property type="molecule type" value="Genomic_DNA"/>
</dbReference>